<dbReference type="Gene3D" id="1.10.4100.10">
    <property type="entry name" value="2-methylcitrate dehydratase PrpD"/>
    <property type="match status" value="1"/>
</dbReference>
<dbReference type="InterPro" id="IPR036148">
    <property type="entry name" value="MmgE/PrpD_sf"/>
</dbReference>
<name>A0A4Z0AAN1_9AGAM</name>
<gene>
    <name evidence="1" type="ORF">EWM64_g689</name>
</gene>
<reference evidence="1 2" key="1">
    <citation type="submission" date="2019-02" db="EMBL/GenBank/DDBJ databases">
        <title>Genome sequencing of the rare red list fungi Hericium alpestre (H. flagellum).</title>
        <authorList>
            <person name="Buettner E."/>
            <person name="Kellner H."/>
        </authorList>
    </citation>
    <scope>NUCLEOTIDE SEQUENCE [LARGE SCALE GENOMIC DNA]</scope>
    <source>
        <strain evidence="1 2">DSM 108284</strain>
    </source>
</reference>
<keyword evidence="2" id="KW-1185">Reference proteome</keyword>
<organism evidence="1 2">
    <name type="scientific">Hericium alpestre</name>
    <dbReference type="NCBI Taxonomy" id="135208"/>
    <lineage>
        <taxon>Eukaryota</taxon>
        <taxon>Fungi</taxon>
        <taxon>Dikarya</taxon>
        <taxon>Basidiomycota</taxon>
        <taxon>Agaricomycotina</taxon>
        <taxon>Agaricomycetes</taxon>
        <taxon>Russulales</taxon>
        <taxon>Hericiaceae</taxon>
        <taxon>Hericium</taxon>
    </lineage>
</organism>
<dbReference type="GO" id="GO:0016829">
    <property type="term" value="F:lyase activity"/>
    <property type="evidence" value="ECO:0007669"/>
    <property type="project" value="InterPro"/>
</dbReference>
<dbReference type="AlphaFoldDB" id="A0A4Z0AAN1"/>
<proteinExistence type="predicted"/>
<protein>
    <submittedName>
        <fullName evidence="1">Uncharacterized protein</fullName>
    </submittedName>
</protein>
<sequence>MVTTRRRAEGTPLLLAKFQRHIGHHFDAAHQKKILDTVSDSGSLFKLPVDKFTDLFVKP</sequence>
<dbReference type="SUPFAM" id="SSF103378">
    <property type="entry name" value="2-methylcitrate dehydratase PrpD"/>
    <property type="match status" value="1"/>
</dbReference>
<comment type="caution">
    <text evidence="1">The sequence shown here is derived from an EMBL/GenBank/DDBJ whole genome shotgun (WGS) entry which is preliminary data.</text>
</comment>
<evidence type="ECO:0000313" key="1">
    <source>
        <dbReference type="EMBL" id="TFY83314.1"/>
    </source>
</evidence>
<dbReference type="Proteomes" id="UP000298061">
    <property type="component" value="Unassembled WGS sequence"/>
</dbReference>
<dbReference type="InterPro" id="IPR042183">
    <property type="entry name" value="MmgE/PrpD_sf_1"/>
</dbReference>
<dbReference type="EMBL" id="SFCI01000037">
    <property type="protein sequence ID" value="TFY83314.1"/>
    <property type="molecule type" value="Genomic_DNA"/>
</dbReference>
<accession>A0A4Z0AAN1</accession>
<dbReference type="STRING" id="135208.A0A4Z0AAN1"/>
<dbReference type="OrthoDB" id="10055203at2759"/>
<evidence type="ECO:0000313" key="2">
    <source>
        <dbReference type="Proteomes" id="UP000298061"/>
    </source>
</evidence>